<protein>
    <submittedName>
        <fullName evidence="2">Carboxylesterase</fullName>
    </submittedName>
</protein>
<dbReference type="Gene3D" id="3.40.50.1820">
    <property type="entry name" value="alpha/beta hydrolase"/>
    <property type="match status" value="1"/>
</dbReference>
<sequence length="492" mass="53244">MTCVMVPGGEIEGFSEHGNLCFLSVPYAAPVTRERRFLAPQPVEPWRGVRDATRLGPVCPQVPTYGPVGRGATSSLTQGTDFLTLNIRTPSLDGRAPVLVWVHGGGYAVGSANEPVLQSGAFAASGIVEVTVNYRLGALGFLHIDGMPDNRGLLDLLAALRWVKDNIERFGGDPDRVTFAGRSAGGFAIAAVMAMPGAKGLFSRAMPQSGASTAIAGMDDARKLTRRMCTALGTDEAGIMDAPIDALLVAQRDLCNESYEQHDYDRDGSAAMLGVPFVPVIDGVSLLEHPEAAAAAGRTMPVPMMIGCTSAEYLTHSTILPDDLDFAGAARFLHERVRPLGWTGQGIVDTYRKALSDHSPHGIWRAVAGDLVFQNPTTRFALLHGRHQPVWKYLYGPVLPDETGAAHGAEVGAVWYRRGMDPTEQPERQRVTDIAFAEKVHEVWRAFIAGDPLPHAWPRFTEKMKVVLHMAEGAIEPAPDRFAERLGLWQRP</sequence>
<dbReference type="Pfam" id="PF00135">
    <property type="entry name" value="COesterase"/>
    <property type="match status" value="1"/>
</dbReference>
<dbReference type="InterPro" id="IPR002018">
    <property type="entry name" value="CarbesteraseB"/>
</dbReference>
<feature type="domain" description="Carboxylesterase type B" evidence="1">
    <location>
        <begin position="3"/>
        <end position="472"/>
    </location>
</feature>
<dbReference type="InterPro" id="IPR050309">
    <property type="entry name" value="Type-B_Carboxylest/Lipase"/>
</dbReference>
<dbReference type="OrthoDB" id="9775851at2"/>
<dbReference type="Proteomes" id="UP000033632">
    <property type="component" value="Unassembled WGS sequence"/>
</dbReference>
<dbReference type="PANTHER" id="PTHR11559">
    <property type="entry name" value="CARBOXYLESTERASE"/>
    <property type="match status" value="1"/>
</dbReference>
<name>A0A0F5FTN1_9HYPH</name>
<dbReference type="SUPFAM" id="SSF53474">
    <property type="entry name" value="alpha/beta-Hydrolases"/>
    <property type="match status" value="1"/>
</dbReference>
<dbReference type="PATRIC" id="fig|443610.3.peg.4379"/>
<dbReference type="STRING" id="443610.VE25_09005"/>
<dbReference type="InterPro" id="IPR029058">
    <property type="entry name" value="AB_hydrolase_fold"/>
</dbReference>
<dbReference type="AlphaFoldDB" id="A0A0F5FTN1"/>
<gene>
    <name evidence="2" type="ORF">VE25_09005</name>
</gene>
<evidence type="ECO:0000259" key="1">
    <source>
        <dbReference type="Pfam" id="PF00135"/>
    </source>
</evidence>
<keyword evidence="3" id="KW-1185">Reference proteome</keyword>
<organism evidence="2 3">
    <name type="scientific">Devosia geojensis</name>
    <dbReference type="NCBI Taxonomy" id="443610"/>
    <lineage>
        <taxon>Bacteria</taxon>
        <taxon>Pseudomonadati</taxon>
        <taxon>Pseudomonadota</taxon>
        <taxon>Alphaproteobacteria</taxon>
        <taxon>Hyphomicrobiales</taxon>
        <taxon>Devosiaceae</taxon>
        <taxon>Devosia</taxon>
    </lineage>
</organism>
<reference evidence="2 3" key="1">
    <citation type="submission" date="2015-03" db="EMBL/GenBank/DDBJ databases">
        <authorList>
            <person name="Hassan Y.I."/>
            <person name="Lepp D."/>
            <person name="Li X.-Z."/>
            <person name="Zhou T."/>
        </authorList>
    </citation>
    <scope>NUCLEOTIDE SEQUENCE [LARGE SCALE GENOMIC DNA]</scope>
    <source>
        <strain evidence="2 3">BD-c194</strain>
    </source>
</reference>
<evidence type="ECO:0000313" key="2">
    <source>
        <dbReference type="EMBL" id="KKB12178.1"/>
    </source>
</evidence>
<dbReference type="ESTHER" id="9rhiz-a0a0f5ftn1">
    <property type="family name" value="Carb_B_Bacteria"/>
</dbReference>
<dbReference type="EMBL" id="JZEX01000088">
    <property type="protein sequence ID" value="KKB12178.1"/>
    <property type="molecule type" value="Genomic_DNA"/>
</dbReference>
<dbReference type="RefSeq" id="WP_046108269.1">
    <property type="nucleotide sequence ID" value="NZ_JZEX01000088.1"/>
</dbReference>
<proteinExistence type="predicted"/>
<accession>A0A0F5FTN1</accession>
<comment type="caution">
    <text evidence="2">The sequence shown here is derived from an EMBL/GenBank/DDBJ whole genome shotgun (WGS) entry which is preliminary data.</text>
</comment>
<evidence type="ECO:0000313" key="3">
    <source>
        <dbReference type="Proteomes" id="UP000033632"/>
    </source>
</evidence>